<evidence type="ECO:0000256" key="2">
    <source>
        <dbReference type="ARBA" id="ARBA00022908"/>
    </source>
</evidence>
<dbReference type="KEGG" id="mmt:Metme_1924"/>
<evidence type="ECO:0000259" key="5">
    <source>
        <dbReference type="PROSITE" id="PS51898"/>
    </source>
</evidence>
<dbReference type="Proteomes" id="UP000008888">
    <property type="component" value="Chromosome"/>
</dbReference>
<dbReference type="eggNOG" id="COG0582">
    <property type="taxonomic scope" value="Bacteria"/>
</dbReference>
<dbReference type="InterPro" id="IPR013762">
    <property type="entry name" value="Integrase-like_cat_sf"/>
</dbReference>
<dbReference type="PROSITE" id="PS51898">
    <property type="entry name" value="TYR_RECOMBINASE"/>
    <property type="match status" value="1"/>
</dbReference>
<reference evidence="7" key="3">
    <citation type="submission" date="2011-05" db="EMBL/GenBank/DDBJ databases">
        <title>Complete sequence of Methylomonas methanica MC09.</title>
        <authorList>
            <consortium name="US DOE Joint Genome Institute"/>
            <person name="Lucas S."/>
            <person name="Han J."/>
            <person name="Lapidus A."/>
            <person name="Cheng J.-F."/>
            <person name="Goodwin L."/>
            <person name="Pitluck S."/>
            <person name="Peters L."/>
            <person name="Mikhailova N."/>
            <person name="Teshima H."/>
            <person name="Han C."/>
            <person name="Tapia R."/>
            <person name="Land M."/>
            <person name="Hauser L."/>
            <person name="Kyrpides N."/>
            <person name="Ivanova N."/>
            <person name="Pagani I."/>
            <person name="Stein L."/>
            <person name="Woyke T."/>
        </authorList>
    </citation>
    <scope>NUCLEOTIDE SEQUENCE [LARGE SCALE GENOMIC DNA]</scope>
    <source>
        <strain evidence="7">MC09</strain>
    </source>
</reference>
<dbReference type="Gene3D" id="1.10.443.10">
    <property type="entry name" value="Intergrase catalytic core"/>
    <property type="match status" value="1"/>
</dbReference>
<dbReference type="PANTHER" id="PTHR30349:SF64">
    <property type="entry name" value="PROPHAGE INTEGRASE INTD-RELATED"/>
    <property type="match status" value="1"/>
</dbReference>
<sequence length="343" mass="39689">MLFKRKRSKFWYYKFTVNGKTVFRSTGTEDKAKAQEIADKAKAQTYDVVKHGEKPVYLWQEAVIRWLTDSEKKSIDTDKYHLKWLATYLDDVYLHDIDEALIEKIIAAKLKIAGKTRVNRTTELVRSILNKAMKEWKWIDSTPHIRRFKEASHRLRWLTHEEANRLMGELPEHTKAMALFTLATGLRESNVTHLEWSQIDLHRRIAWIHADQAKAGKTIRVPLNDDAVAILRDQIGKHRVRVFTYCGRPVEKVGNKYWRVALKRAGIEGFTWHGLRHTWASWHVQSGTPLNVLQELGGWSSYDMVLRYAHLAPDHLANYAGNVSGKIVAQSVSPRNATKLKTA</sequence>
<dbReference type="SUPFAM" id="SSF56349">
    <property type="entry name" value="DNA breaking-rejoining enzymes"/>
    <property type="match status" value="1"/>
</dbReference>
<dbReference type="InterPro" id="IPR002104">
    <property type="entry name" value="Integrase_catalytic"/>
</dbReference>
<evidence type="ECO:0000256" key="3">
    <source>
        <dbReference type="ARBA" id="ARBA00023125"/>
    </source>
</evidence>
<comment type="similarity">
    <text evidence="1">Belongs to the 'phage' integrase family.</text>
</comment>
<evidence type="ECO:0000313" key="7">
    <source>
        <dbReference type="Proteomes" id="UP000008888"/>
    </source>
</evidence>
<keyword evidence="3" id="KW-0238">DNA-binding</keyword>
<dbReference type="CDD" id="cd00796">
    <property type="entry name" value="INT_Rci_Hp1_C"/>
    <property type="match status" value="1"/>
</dbReference>
<dbReference type="STRING" id="857087.Metme_1924"/>
<keyword evidence="4" id="KW-0233">DNA recombination</keyword>
<evidence type="ECO:0000313" key="6">
    <source>
        <dbReference type="EMBL" id="AEG00340.1"/>
    </source>
</evidence>
<dbReference type="OrthoDB" id="9795573at2"/>
<dbReference type="AlphaFoldDB" id="G0A4C4"/>
<keyword evidence="2" id="KW-0229">DNA integration</keyword>
<dbReference type="Gene3D" id="1.10.150.130">
    <property type="match status" value="1"/>
</dbReference>
<dbReference type="InterPro" id="IPR050090">
    <property type="entry name" value="Tyrosine_recombinase_XerCD"/>
</dbReference>
<protein>
    <submittedName>
        <fullName evidence="6">Integrase family protein</fullName>
    </submittedName>
</protein>
<gene>
    <name evidence="6" type="ordered locus">Metme_1924</name>
</gene>
<reference key="2">
    <citation type="submission" date="2011-05" db="EMBL/GenBank/DDBJ databases">
        <title>Complete genome sequence of the aerobic marine methanotroph Methylomonas methanica MC09.</title>
        <authorList>
            <person name="Boden R."/>
            <person name="Cunliffe M."/>
            <person name="Scanlan J."/>
            <person name="Moussard H."/>
            <person name="Kits K.D."/>
            <person name="Klotz M."/>
            <person name="Jetten M."/>
            <person name="Vuilleumier S."/>
            <person name="Han J."/>
            <person name="Peters L."/>
            <person name="Mikhailova N."/>
            <person name="Teshima H."/>
            <person name="Tapia R."/>
            <person name="Kyrpides N."/>
            <person name="Ivanova N."/>
            <person name="Pagani I."/>
            <person name="Cheng J.-F."/>
            <person name="Goodwin L."/>
            <person name="Han C."/>
            <person name="Hauser L."/>
            <person name="Land M."/>
            <person name="Lapidus A."/>
            <person name="Lucas S."/>
            <person name="Pitluck S."/>
            <person name="Woyke T."/>
            <person name="Stein L.Y."/>
            <person name="Murrell C."/>
        </authorList>
    </citation>
    <scope>NUCLEOTIDE SEQUENCE</scope>
    <source>
        <strain>MC09</strain>
    </source>
</reference>
<feature type="domain" description="Tyr recombinase" evidence="5">
    <location>
        <begin position="153"/>
        <end position="321"/>
    </location>
</feature>
<dbReference type="GO" id="GO:0006310">
    <property type="term" value="P:DNA recombination"/>
    <property type="evidence" value="ECO:0007669"/>
    <property type="project" value="UniProtKB-KW"/>
</dbReference>
<proteinExistence type="inferred from homology"/>
<dbReference type="GO" id="GO:0003677">
    <property type="term" value="F:DNA binding"/>
    <property type="evidence" value="ECO:0007669"/>
    <property type="project" value="UniProtKB-KW"/>
</dbReference>
<dbReference type="HOGENOM" id="CLU_027562_17_7_6"/>
<dbReference type="RefSeq" id="WP_013818591.1">
    <property type="nucleotide sequence ID" value="NC_015572.1"/>
</dbReference>
<dbReference type="InterPro" id="IPR011010">
    <property type="entry name" value="DNA_brk_join_enz"/>
</dbReference>
<evidence type="ECO:0000256" key="4">
    <source>
        <dbReference type="ARBA" id="ARBA00023172"/>
    </source>
</evidence>
<dbReference type="GO" id="GO:0015074">
    <property type="term" value="P:DNA integration"/>
    <property type="evidence" value="ECO:0007669"/>
    <property type="project" value="UniProtKB-KW"/>
</dbReference>
<dbReference type="EMBL" id="CP002738">
    <property type="protein sequence ID" value="AEG00340.1"/>
    <property type="molecule type" value="Genomic_DNA"/>
</dbReference>
<name>G0A4C4_METMM</name>
<evidence type="ECO:0000256" key="1">
    <source>
        <dbReference type="ARBA" id="ARBA00008857"/>
    </source>
</evidence>
<dbReference type="InterPro" id="IPR010998">
    <property type="entry name" value="Integrase_recombinase_N"/>
</dbReference>
<organism evidence="6 7">
    <name type="scientific">Methylomonas methanica (strain DSM 25384 / MC09)</name>
    <dbReference type="NCBI Taxonomy" id="857087"/>
    <lineage>
        <taxon>Bacteria</taxon>
        <taxon>Pseudomonadati</taxon>
        <taxon>Pseudomonadota</taxon>
        <taxon>Gammaproteobacteria</taxon>
        <taxon>Methylococcales</taxon>
        <taxon>Methylococcaceae</taxon>
        <taxon>Methylomonas</taxon>
    </lineage>
</organism>
<reference evidence="6 7" key="1">
    <citation type="journal article" date="2011" name="J. Bacteriol.">
        <title>Complete Genome Sequence of the Aerobic Marine Methanotroph Methylomonas methanica MC09.</title>
        <authorList>
            <person name="Boden R."/>
            <person name="Cunliffe M."/>
            <person name="Scanlan J."/>
            <person name="Moussard H."/>
            <person name="Kits K.D."/>
            <person name="Klotz M.G."/>
            <person name="Jetten M.S."/>
            <person name="Vuilleumier S."/>
            <person name="Han J."/>
            <person name="Peters L."/>
            <person name="Mikhailova N."/>
            <person name="Teshima H."/>
            <person name="Tapia R."/>
            <person name="Kyrpides N."/>
            <person name="Ivanova N."/>
            <person name="Pagani I."/>
            <person name="Cheng J.F."/>
            <person name="Goodwin L."/>
            <person name="Han C."/>
            <person name="Hauser L."/>
            <person name="Land M.L."/>
            <person name="Lapidus A."/>
            <person name="Lucas S."/>
            <person name="Pitluck S."/>
            <person name="Woyke T."/>
            <person name="Stein L."/>
            <person name="Murrell J.C."/>
        </authorList>
    </citation>
    <scope>NUCLEOTIDE SEQUENCE [LARGE SCALE GENOMIC DNA]</scope>
    <source>
        <strain evidence="6 7">MC09</strain>
    </source>
</reference>
<dbReference type="PANTHER" id="PTHR30349">
    <property type="entry name" value="PHAGE INTEGRASE-RELATED"/>
    <property type="match status" value="1"/>
</dbReference>
<keyword evidence="7" id="KW-1185">Reference proteome</keyword>
<accession>G0A4C4</accession>
<dbReference type="Pfam" id="PF00589">
    <property type="entry name" value="Phage_integrase"/>
    <property type="match status" value="1"/>
</dbReference>